<evidence type="ECO:0000259" key="4">
    <source>
        <dbReference type="PROSITE" id="PS50109"/>
    </source>
</evidence>
<dbReference type="SMART" id="SM00387">
    <property type="entry name" value="HATPase_c"/>
    <property type="match status" value="1"/>
</dbReference>
<dbReference type="PANTHER" id="PTHR33525">
    <property type="match status" value="1"/>
</dbReference>
<keyword evidence="3" id="KW-0597">Phosphoprotein</keyword>
<evidence type="ECO:0000313" key="7">
    <source>
        <dbReference type="Proteomes" id="UP000601597"/>
    </source>
</evidence>
<dbReference type="InterPro" id="IPR013976">
    <property type="entry name" value="HDOD"/>
</dbReference>
<dbReference type="SUPFAM" id="SSF55874">
    <property type="entry name" value="ATPase domain of HSP90 chaperone/DNA topoisomerase II/histidine kinase"/>
    <property type="match status" value="1"/>
</dbReference>
<dbReference type="EC" id="2.7.13.3" evidence="2"/>
<keyword evidence="7" id="KW-1185">Reference proteome</keyword>
<dbReference type="InterPro" id="IPR052340">
    <property type="entry name" value="RNase_Y/CdgJ"/>
</dbReference>
<dbReference type="RefSeq" id="WP_189576773.1">
    <property type="nucleotide sequence ID" value="NZ_BMXV01000005.1"/>
</dbReference>
<comment type="catalytic activity">
    <reaction evidence="1">
        <text>ATP + protein L-histidine = ADP + protein N-phospho-L-histidine.</text>
        <dbReference type="EC" id="2.7.13.3"/>
    </reaction>
</comment>
<feature type="domain" description="HDOD" evidence="5">
    <location>
        <begin position="11"/>
        <end position="188"/>
    </location>
</feature>
<dbReference type="CDD" id="cd00082">
    <property type="entry name" value="HisKA"/>
    <property type="match status" value="1"/>
</dbReference>
<dbReference type="Pfam" id="PF08668">
    <property type="entry name" value="HDOD"/>
    <property type="match status" value="1"/>
</dbReference>
<dbReference type="Gene3D" id="1.10.3210.10">
    <property type="entry name" value="Hypothetical protein af1432"/>
    <property type="match status" value="1"/>
</dbReference>
<protein>
    <recommendedName>
        <fullName evidence="2">histidine kinase</fullName>
        <ecNumber evidence="2">2.7.13.3</ecNumber>
    </recommendedName>
</protein>
<feature type="domain" description="Histidine kinase" evidence="4">
    <location>
        <begin position="293"/>
        <end position="509"/>
    </location>
</feature>
<evidence type="ECO:0000259" key="5">
    <source>
        <dbReference type="PROSITE" id="PS51833"/>
    </source>
</evidence>
<gene>
    <name evidence="6" type="ORF">GCM10007071_24330</name>
</gene>
<organism evidence="6 7">
    <name type="scientific">Marinobacter zhanjiangensis</name>
    <dbReference type="NCBI Taxonomy" id="578215"/>
    <lineage>
        <taxon>Bacteria</taxon>
        <taxon>Pseudomonadati</taxon>
        <taxon>Pseudomonadota</taxon>
        <taxon>Gammaproteobacteria</taxon>
        <taxon>Pseudomonadales</taxon>
        <taxon>Marinobacteraceae</taxon>
        <taxon>Marinobacter</taxon>
    </lineage>
</organism>
<dbReference type="Gene3D" id="3.30.565.10">
    <property type="entry name" value="Histidine kinase-like ATPase, C-terminal domain"/>
    <property type="match status" value="1"/>
</dbReference>
<evidence type="ECO:0000256" key="1">
    <source>
        <dbReference type="ARBA" id="ARBA00000085"/>
    </source>
</evidence>
<dbReference type="Pfam" id="PF02518">
    <property type="entry name" value="HATPase_c"/>
    <property type="match status" value="1"/>
</dbReference>
<dbReference type="PANTHER" id="PTHR33525:SF3">
    <property type="entry name" value="RIBONUCLEASE Y"/>
    <property type="match status" value="1"/>
</dbReference>
<dbReference type="InterPro" id="IPR003661">
    <property type="entry name" value="HisK_dim/P_dom"/>
</dbReference>
<name>A0ABQ3B361_9GAMM</name>
<dbReference type="PROSITE" id="PS50109">
    <property type="entry name" value="HIS_KIN"/>
    <property type="match status" value="1"/>
</dbReference>
<dbReference type="EMBL" id="BMXV01000005">
    <property type="protein sequence ID" value="GGY76074.1"/>
    <property type="molecule type" value="Genomic_DNA"/>
</dbReference>
<comment type="caution">
    <text evidence="6">The sequence shown here is derived from an EMBL/GenBank/DDBJ whole genome shotgun (WGS) entry which is preliminary data.</text>
</comment>
<dbReference type="Gene3D" id="1.10.287.130">
    <property type="match status" value="1"/>
</dbReference>
<dbReference type="Proteomes" id="UP000601597">
    <property type="component" value="Unassembled WGS sequence"/>
</dbReference>
<proteinExistence type="predicted"/>
<evidence type="ECO:0000313" key="6">
    <source>
        <dbReference type="EMBL" id="GGY76074.1"/>
    </source>
</evidence>
<dbReference type="PRINTS" id="PR00344">
    <property type="entry name" value="BCTRLSENSOR"/>
</dbReference>
<accession>A0ABQ3B361</accession>
<reference evidence="7" key="1">
    <citation type="journal article" date="2019" name="Int. J. Syst. Evol. Microbiol.">
        <title>The Global Catalogue of Microorganisms (GCM) 10K type strain sequencing project: providing services to taxonomists for standard genome sequencing and annotation.</title>
        <authorList>
            <consortium name="The Broad Institute Genomics Platform"/>
            <consortium name="The Broad Institute Genome Sequencing Center for Infectious Disease"/>
            <person name="Wu L."/>
            <person name="Ma J."/>
        </authorList>
    </citation>
    <scope>NUCLEOTIDE SEQUENCE [LARGE SCALE GENOMIC DNA]</scope>
    <source>
        <strain evidence="7">KCTC 22280</strain>
    </source>
</reference>
<dbReference type="InterPro" id="IPR004358">
    <property type="entry name" value="Sig_transdc_His_kin-like_C"/>
</dbReference>
<dbReference type="PROSITE" id="PS51833">
    <property type="entry name" value="HDOD"/>
    <property type="match status" value="1"/>
</dbReference>
<dbReference type="SUPFAM" id="SSF109604">
    <property type="entry name" value="HD-domain/PDEase-like"/>
    <property type="match status" value="1"/>
</dbReference>
<dbReference type="InterPro" id="IPR003594">
    <property type="entry name" value="HATPase_dom"/>
</dbReference>
<dbReference type="InterPro" id="IPR005467">
    <property type="entry name" value="His_kinase_dom"/>
</dbReference>
<evidence type="ECO:0000256" key="2">
    <source>
        <dbReference type="ARBA" id="ARBA00012438"/>
    </source>
</evidence>
<sequence length="514" mass="56483">MSPPLATDEALPSLPEPHLRALEACRRQQSYRQITDIIQLDTALSARILTLANATGSHHPQPIDSLEQALLRLGTDQLEQLVLTAALQQIMFDLAEGHWQKLHGFWHDALAVALLCRALARLTRYPATDAAFLTGMLHNAGKLLLLRQELSVPNRPSETGYVEMSVALARHWQLDSDILEALAHQQADTTTLGPTRHLARLVAVAVQLVTREGHGLTMAKTMFGLEDELTAEILRRIWLETEDLAREMGVATLAHYDGNRSTRRLTIETVRELLTSDLLSQSPPSMSEDRIRRQVHEINNPLTVVRQYLYQLRKRLSETGDDRDIDIIEEELGRASELLGELVAGSAGATPADNSGHQAVLNHEVQALRDLLSDGLFREQQVTCSLALSGESTAISAPGAQVRQVILNLLRNAAESRPGSPVQITLQSTAPVWQQNRQWVELTIADDGPGLPATIRQNLFEPVATGKGEAHSGLGLSIVKQLMDDMDAIISCQSGPSGTLFRLLFPAGAETEDR</sequence>
<dbReference type="InterPro" id="IPR036890">
    <property type="entry name" value="HATPase_C_sf"/>
</dbReference>
<evidence type="ECO:0000256" key="3">
    <source>
        <dbReference type="ARBA" id="ARBA00022553"/>
    </source>
</evidence>